<dbReference type="GO" id="GO:0003677">
    <property type="term" value="F:DNA binding"/>
    <property type="evidence" value="ECO:0007669"/>
    <property type="project" value="UniProtKB-KW"/>
</dbReference>
<comment type="caution">
    <text evidence="6">The sequence shown here is derived from an EMBL/GenBank/DDBJ whole genome shotgun (WGS) entry which is preliminary data.</text>
</comment>
<dbReference type="PANTHER" id="PTHR30136">
    <property type="entry name" value="HELIX-TURN-HELIX TRANSCRIPTIONAL REGULATOR, ICLR FAMILY"/>
    <property type="match status" value="1"/>
</dbReference>
<dbReference type="Proteomes" id="UP000263993">
    <property type="component" value="Unassembled WGS sequence"/>
</dbReference>
<dbReference type="RefSeq" id="WP_115516699.1">
    <property type="nucleotide sequence ID" value="NZ_QRGO01000001.1"/>
</dbReference>
<organism evidence="6 7">
    <name type="scientific">Undibacter mobilis</name>
    <dbReference type="NCBI Taxonomy" id="2292256"/>
    <lineage>
        <taxon>Bacteria</taxon>
        <taxon>Pseudomonadati</taxon>
        <taxon>Pseudomonadota</taxon>
        <taxon>Alphaproteobacteria</taxon>
        <taxon>Hyphomicrobiales</taxon>
        <taxon>Nitrobacteraceae</taxon>
        <taxon>Undibacter</taxon>
    </lineage>
</organism>
<evidence type="ECO:0000256" key="1">
    <source>
        <dbReference type="ARBA" id="ARBA00023015"/>
    </source>
</evidence>
<keyword evidence="3" id="KW-0804">Transcription</keyword>
<evidence type="ECO:0000259" key="4">
    <source>
        <dbReference type="PROSITE" id="PS51077"/>
    </source>
</evidence>
<dbReference type="Gene3D" id="3.30.450.40">
    <property type="match status" value="1"/>
</dbReference>
<dbReference type="InterPro" id="IPR036388">
    <property type="entry name" value="WH-like_DNA-bd_sf"/>
</dbReference>
<evidence type="ECO:0000313" key="7">
    <source>
        <dbReference type="Proteomes" id="UP000263993"/>
    </source>
</evidence>
<dbReference type="SUPFAM" id="SSF46785">
    <property type="entry name" value="Winged helix' DNA-binding domain"/>
    <property type="match status" value="1"/>
</dbReference>
<dbReference type="InterPro" id="IPR014757">
    <property type="entry name" value="Tscrpt_reg_IclR_C"/>
</dbReference>
<keyword evidence="1" id="KW-0805">Transcription regulation</keyword>
<dbReference type="Pfam" id="PF01614">
    <property type="entry name" value="IclR_C"/>
    <property type="match status" value="1"/>
</dbReference>
<protein>
    <submittedName>
        <fullName evidence="6">Transcriptional regulator</fullName>
    </submittedName>
</protein>
<dbReference type="PANTHER" id="PTHR30136:SF23">
    <property type="entry name" value="DNA-BINDING TRANSCRIPTIONAL ACTIVATOR MHPR"/>
    <property type="match status" value="1"/>
</dbReference>
<evidence type="ECO:0000256" key="2">
    <source>
        <dbReference type="ARBA" id="ARBA00023125"/>
    </source>
</evidence>
<dbReference type="InterPro" id="IPR050707">
    <property type="entry name" value="HTH_MetabolicPath_Reg"/>
</dbReference>
<keyword evidence="2" id="KW-0238">DNA-binding</keyword>
<dbReference type="InterPro" id="IPR029016">
    <property type="entry name" value="GAF-like_dom_sf"/>
</dbReference>
<dbReference type="PROSITE" id="PS51077">
    <property type="entry name" value="HTH_ICLR"/>
    <property type="match status" value="1"/>
</dbReference>
<dbReference type="InterPro" id="IPR036390">
    <property type="entry name" value="WH_DNA-bd_sf"/>
</dbReference>
<dbReference type="SMART" id="SM00346">
    <property type="entry name" value="HTH_ICLR"/>
    <property type="match status" value="1"/>
</dbReference>
<name>A0A371BEF7_9BRAD</name>
<feature type="domain" description="IclR-ED" evidence="5">
    <location>
        <begin position="67"/>
        <end position="252"/>
    </location>
</feature>
<dbReference type="SUPFAM" id="SSF55781">
    <property type="entry name" value="GAF domain-like"/>
    <property type="match status" value="1"/>
</dbReference>
<keyword evidence="7" id="KW-1185">Reference proteome</keyword>
<dbReference type="EMBL" id="QRGO01000001">
    <property type="protein sequence ID" value="RDV05793.1"/>
    <property type="molecule type" value="Genomic_DNA"/>
</dbReference>
<sequence length="252" mass="28234">MSSFGNVRSLERGLKVLEALNRFHGARAQQIARFVELPRPTVYRLLETMEHLGYVTRSEDAWTLTAQVKSLSAGFHDDVWVTRVASPILHELGREVLWPIDLVTFENDAMIIRETTHAESPFSIDRGMAGTHLPVLQTSGGRAYLAFCPDRDRELILARLRQSGQPSDAMAHDERLVQRILSETRQLGYGFRTEGFNPHTASISLPVLVEGRVLACITMIWIASALSFEEAVARNLDAIKRAVSRIKSLLDA</sequence>
<dbReference type="GO" id="GO:0003700">
    <property type="term" value="F:DNA-binding transcription factor activity"/>
    <property type="evidence" value="ECO:0007669"/>
    <property type="project" value="TreeGrafter"/>
</dbReference>
<evidence type="ECO:0000313" key="6">
    <source>
        <dbReference type="EMBL" id="RDV05793.1"/>
    </source>
</evidence>
<dbReference type="GO" id="GO:0045892">
    <property type="term" value="P:negative regulation of DNA-templated transcription"/>
    <property type="evidence" value="ECO:0007669"/>
    <property type="project" value="TreeGrafter"/>
</dbReference>
<feature type="domain" description="HTH iclR-type" evidence="4">
    <location>
        <begin position="7"/>
        <end position="66"/>
    </location>
</feature>
<dbReference type="OrthoDB" id="9807558at2"/>
<reference evidence="7" key="1">
    <citation type="submission" date="2018-08" db="EMBL/GenBank/DDBJ databases">
        <authorList>
            <person name="Kim S.-J."/>
            <person name="Jung G.-Y."/>
        </authorList>
    </citation>
    <scope>NUCLEOTIDE SEQUENCE [LARGE SCALE GENOMIC DNA]</scope>
    <source>
        <strain evidence="7">GY_H</strain>
    </source>
</reference>
<accession>A0A371BEF7</accession>
<dbReference type="PROSITE" id="PS51078">
    <property type="entry name" value="ICLR_ED"/>
    <property type="match status" value="1"/>
</dbReference>
<evidence type="ECO:0000256" key="3">
    <source>
        <dbReference type="ARBA" id="ARBA00023163"/>
    </source>
</evidence>
<dbReference type="Pfam" id="PF09339">
    <property type="entry name" value="HTH_IclR"/>
    <property type="match status" value="1"/>
</dbReference>
<gene>
    <name evidence="6" type="ORF">DXH78_08925</name>
</gene>
<proteinExistence type="predicted"/>
<dbReference type="InterPro" id="IPR005471">
    <property type="entry name" value="Tscrpt_reg_IclR_N"/>
</dbReference>
<dbReference type="AlphaFoldDB" id="A0A371BEF7"/>
<evidence type="ECO:0000259" key="5">
    <source>
        <dbReference type="PROSITE" id="PS51078"/>
    </source>
</evidence>
<dbReference type="Gene3D" id="1.10.10.10">
    <property type="entry name" value="Winged helix-like DNA-binding domain superfamily/Winged helix DNA-binding domain"/>
    <property type="match status" value="1"/>
</dbReference>